<dbReference type="Gene3D" id="3.60.120.10">
    <property type="entry name" value="Anthranilate synthase"/>
    <property type="match status" value="1"/>
</dbReference>
<feature type="non-terminal residue" evidence="1">
    <location>
        <position position="151"/>
    </location>
</feature>
<dbReference type="SUPFAM" id="SSF56322">
    <property type="entry name" value="ADC synthase"/>
    <property type="match status" value="1"/>
</dbReference>
<dbReference type="InterPro" id="IPR005801">
    <property type="entry name" value="ADC_synthase"/>
</dbReference>
<keyword evidence="2" id="KW-1185">Reference proteome</keyword>
<protein>
    <recommendedName>
        <fullName evidence="3">Isochorismate synthase</fullName>
    </recommendedName>
</protein>
<gene>
    <name evidence="1" type="ORF">SAMN05444320_1111</name>
</gene>
<evidence type="ECO:0000313" key="1">
    <source>
        <dbReference type="EMBL" id="SHG60571.1"/>
    </source>
</evidence>
<dbReference type="Proteomes" id="UP000184501">
    <property type="component" value="Unassembled WGS sequence"/>
</dbReference>
<dbReference type="AlphaFoldDB" id="A0A1M5L6F1"/>
<name>A0A1M5L6F1_STRHI</name>
<organism evidence="1 2">
    <name type="scientific">Streptoalloteichus hindustanus</name>
    <dbReference type="NCBI Taxonomy" id="2017"/>
    <lineage>
        <taxon>Bacteria</taxon>
        <taxon>Bacillati</taxon>
        <taxon>Actinomycetota</taxon>
        <taxon>Actinomycetes</taxon>
        <taxon>Pseudonocardiales</taxon>
        <taxon>Pseudonocardiaceae</taxon>
        <taxon>Streptoalloteichus</taxon>
    </lineage>
</organism>
<proteinExistence type="predicted"/>
<accession>A0A1M5L6F1</accession>
<evidence type="ECO:0000313" key="2">
    <source>
        <dbReference type="Proteomes" id="UP000184501"/>
    </source>
</evidence>
<reference evidence="1 2" key="1">
    <citation type="submission" date="2016-11" db="EMBL/GenBank/DDBJ databases">
        <authorList>
            <person name="Jaros S."/>
            <person name="Januszkiewicz K."/>
            <person name="Wedrychowicz H."/>
        </authorList>
    </citation>
    <scope>NUCLEOTIDE SEQUENCE [LARGE SCALE GENOMIC DNA]</scope>
    <source>
        <strain evidence="1 2">DSM 44523</strain>
    </source>
</reference>
<dbReference type="STRING" id="2017.SAMN05444320_1111"/>
<evidence type="ECO:0008006" key="3">
    <source>
        <dbReference type="Google" id="ProtNLM"/>
    </source>
</evidence>
<sequence>MSLDVAAIPTERDLLAEYRTGTAFFASPRHTLLAEGAVTTVAPASGADELADLPVRVVAALRAAAEAGHESPVVIGAVPFDHGQPAHLVVPHRFRRTEPISVNMSIVDDRAPALDFDVRPVPEPEAHLSAVARAVARMRSGEFEKVVLARS</sequence>
<dbReference type="EMBL" id="FQVN01000011">
    <property type="protein sequence ID" value="SHG60571.1"/>
    <property type="molecule type" value="Genomic_DNA"/>
</dbReference>